<comment type="similarity">
    <text evidence="1">Belongs to the Luc7 family.</text>
</comment>
<proteinExistence type="inferred from homology"/>
<dbReference type="GO" id="GO:0003729">
    <property type="term" value="F:mRNA binding"/>
    <property type="evidence" value="ECO:0007669"/>
    <property type="project" value="InterPro"/>
</dbReference>
<protein>
    <submittedName>
        <fullName evidence="4">Uncharacterized protein</fullName>
    </submittedName>
</protein>
<dbReference type="GO" id="GO:0006376">
    <property type="term" value="P:mRNA splice site recognition"/>
    <property type="evidence" value="ECO:0007669"/>
    <property type="project" value="InterPro"/>
</dbReference>
<accession>A0A1Y5I9C2</accession>
<keyword evidence="2" id="KW-0175">Coiled coil</keyword>
<evidence type="ECO:0000256" key="2">
    <source>
        <dbReference type="SAM" id="Coils"/>
    </source>
</evidence>
<dbReference type="InterPro" id="IPR004882">
    <property type="entry name" value="Luc7-rel"/>
</dbReference>
<feature type="region of interest" description="Disordered" evidence="3">
    <location>
        <begin position="513"/>
        <end position="591"/>
    </location>
</feature>
<sequence length="591" mass="67185">MSRRAAVSPERRPWSLDPKGTDGPSVSCPVCGVDLTSFSVHKRETHADECAHELSQLDLETHEEDGNDEIDEKNVFDVDDARETIKIRARELEEAHARRLASGTTTSDDASRAIRPTETIEMWLERIGMLAYFCPLFVEEDLLDVDVAKECSAEDFVFVGVAEEDARILAHCGGPAPEWLTPKTISDQTTSAFGTLRAAPTVAVEANPSPPSVVSFLDATLRSENVLAPSALARAFLAHKTFSPWRSPCRHCHSTSWAPSAMSHSINEPVEVVTSRYVRGGEANETKNASQDADVCKYYLCGFDVTCFKNTKSDGDILRVVGASASEKIRDDGLREDFERATSAERARTGYERMTLSVLDDLIRECDRRIARGRARAKQEREEAERKAATSAEADTLRLLEQKMTETAERAEKLGEDGDVDGAEREAALLETLQTRHDEVKRRYETLDGWRLTEPCEVSGTLLCSTDTEERRRDHLVGKQYKGWSRIRELRDEIAARLVKYEADGLVIGDASDAARRHRDRGDRRSRSPDRGDRRDRGGGRRRSGSRERGDRRYEPYRRQDDRHRESNRRYDRYDDRRRDDRRDDRRDRYR</sequence>
<evidence type="ECO:0000256" key="1">
    <source>
        <dbReference type="ARBA" id="ARBA00005655"/>
    </source>
</evidence>
<dbReference type="PANTHER" id="PTHR12375">
    <property type="entry name" value="RNA-BINDING PROTEIN LUC7-RELATED"/>
    <property type="match status" value="1"/>
</dbReference>
<dbReference type="AlphaFoldDB" id="A0A1Y5I9C2"/>
<name>A0A1Y5I9C2_OSTTA</name>
<feature type="coiled-coil region" evidence="2">
    <location>
        <begin position="374"/>
        <end position="443"/>
    </location>
</feature>
<feature type="region of interest" description="Disordered" evidence="3">
    <location>
        <begin position="1"/>
        <end position="27"/>
    </location>
</feature>
<evidence type="ECO:0000313" key="4">
    <source>
        <dbReference type="EMBL" id="OUS46051.1"/>
    </source>
</evidence>
<dbReference type="eggNOG" id="KOG0796">
    <property type="taxonomic scope" value="Eukaryota"/>
</dbReference>
<dbReference type="Pfam" id="PF03194">
    <property type="entry name" value="LUC7"/>
    <property type="match status" value="1"/>
</dbReference>
<feature type="compositionally biased region" description="Basic and acidic residues" evidence="3">
    <location>
        <begin position="520"/>
        <end position="591"/>
    </location>
</feature>
<evidence type="ECO:0000256" key="3">
    <source>
        <dbReference type="SAM" id="MobiDB-lite"/>
    </source>
</evidence>
<reference evidence="4" key="1">
    <citation type="submission" date="2017-04" db="EMBL/GenBank/DDBJ databases">
        <title>Population genomics of picophytoplankton unveils novel chromosome hypervariability.</title>
        <authorList>
            <consortium name="DOE Joint Genome Institute"/>
            <person name="Blanc-Mathieu R."/>
            <person name="Krasovec M."/>
            <person name="Hebrard M."/>
            <person name="Yau S."/>
            <person name="Desgranges E."/>
            <person name="Martin J."/>
            <person name="Schackwitz W."/>
            <person name="Kuo A."/>
            <person name="Salin G."/>
            <person name="Donnadieu C."/>
            <person name="Desdevises Y."/>
            <person name="Sanchez-Ferandin S."/>
            <person name="Moreau H."/>
            <person name="Rivals E."/>
            <person name="Grigoriev I.V."/>
            <person name="Grimsley N."/>
            <person name="Eyre-Walker A."/>
            <person name="Piganeau G."/>
        </authorList>
    </citation>
    <scope>NUCLEOTIDE SEQUENCE [LARGE SCALE GENOMIC DNA]</scope>
    <source>
        <strain evidence="4">RCC 1115</strain>
    </source>
</reference>
<dbReference type="EMBL" id="KZ155785">
    <property type="protein sequence ID" value="OUS46051.1"/>
    <property type="molecule type" value="Genomic_DNA"/>
</dbReference>
<gene>
    <name evidence="4" type="ORF">BE221DRAFT_75595</name>
</gene>
<dbReference type="GO" id="GO:0005685">
    <property type="term" value="C:U1 snRNP"/>
    <property type="evidence" value="ECO:0007669"/>
    <property type="project" value="InterPro"/>
</dbReference>
<dbReference type="Proteomes" id="UP000195557">
    <property type="component" value="Unassembled WGS sequence"/>
</dbReference>
<organism evidence="4">
    <name type="scientific">Ostreococcus tauri</name>
    <name type="common">Marine green alga</name>
    <dbReference type="NCBI Taxonomy" id="70448"/>
    <lineage>
        <taxon>Eukaryota</taxon>
        <taxon>Viridiplantae</taxon>
        <taxon>Chlorophyta</taxon>
        <taxon>Mamiellophyceae</taxon>
        <taxon>Mamiellales</taxon>
        <taxon>Bathycoccaceae</taxon>
        <taxon>Ostreococcus</taxon>
    </lineage>
</organism>